<feature type="transmembrane region" description="Helical" evidence="5">
    <location>
        <begin position="30"/>
        <end position="50"/>
    </location>
</feature>
<comment type="caution">
    <text evidence="7">The sequence shown here is derived from an EMBL/GenBank/DDBJ whole genome shotgun (WGS) entry which is preliminary data.</text>
</comment>
<dbReference type="PANTHER" id="PTHR42829">
    <property type="entry name" value="NADH-UBIQUINONE OXIDOREDUCTASE CHAIN 5"/>
    <property type="match status" value="1"/>
</dbReference>
<name>A0ABU3B2I5_9ACTN</name>
<keyword evidence="4 5" id="KW-0472">Membrane</keyword>
<accession>A0ABU3B2I5</accession>
<dbReference type="Pfam" id="PF00662">
    <property type="entry name" value="Proton_antipo_N"/>
    <property type="match status" value="1"/>
</dbReference>
<gene>
    <name evidence="7" type="ORF">RM812_42020</name>
</gene>
<proteinExistence type="predicted"/>
<sequence length="100" mass="10633">MENLIALLVAAPLLGAVVLLCGGRRLDKTGHWLGTALAAASFVVGVVLFTDMLGKGAEDRALHQHLFSWIPVEGFQADIAFQLDQLSMTFVLLITGVGTL</sequence>
<comment type="subcellular location">
    <subcellularLocation>
        <location evidence="1">Membrane</location>
        <topology evidence="1">Multi-pass membrane protein</topology>
    </subcellularLocation>
</comment>
<evidence type="ECO:0000256" key="4">
    <source>
        <dbReference type="ARBA" id="ARBA00023136"/>
    </source>
</evidence>
<evidence type="ECO:0000256" key="5">
    <source>
        <dbReference type="SAM" id="Phobius"/>
    </source>
</evidence>
<dbReference type="EMBL" id="JAVRFH010000261">
    <property type="protein sequence ID" value="MDT0616658.1"/>
    <property type="molecule type" value="Genomic_DNA"/>
</dbReference>
<evidence type="ECO:0000256" key="2">
    <source>
        <dbReference type="ARBA" id="ARBA00022692"/>
    </source>
</evidence>
<dbReference type="PANTHER" id="PTHR42829:SF2">
    <property type="entry name" value="NADH-UBIQUINONE OXIDOREDUCTASE CHAIN 5"/>
    <property type="match status" value="1"/>
</dbReference>
<evidence type="ECO:0000313" key="8">
    <source>
        <dbReference type="Proteomes" id="UP001180724"/>
    </source>
</evidence>
<feature type="domain" description="NADH-Ubiquinone oxidoreductase (complex I) chain 5 N-terminal" evidence="6">
    <location>
        <begin position="69"/>
        <end position="100"/>
    </location>
</feature>
<reference evidence="7" key="1">
    <citation type="submission" date="2024-05" db="EMBL/GenBank/DDBJ databases">
        <title>30 novel species of actinomycetes from the DSMZ collection.</title>
        <authorList>
            <person name="Nouioui I."/>
        </authorList>
    </citation>
    <scope>NUCLEOTIDE SEQUENCE</scope>
    <source>
        <strain evidence="7">DSM 40712</strain>
    </source>
</reference>
<evidence type="ECO:0000259" key="6">
    <source>
        <dbReference type="Pfam" id="PF00662"/>
    </source>
</evidence>
<evidence type="ECO:0000256" key="3">
    <source>
        <dbReference type="ARBA" id="ARBA00022989"/>
    </source>
</evidence>
<organism evidence="7 8">
    <name type="scientific">Streptomyces lancefieldiae</name>
    <dbReference type="NCBI Taxonomy" id="3075520"/>
    <lineage>
        <taxon>Bacteria</taxon>
        <taxon>Bacillati</taxon>
        <taxon>Actinomycetota</taxon>
        <taxon>Actinomycetes</taxon>
        <taxon>Kitasatosporales</taxon>
        <taxon>Streptomycetaceae</taxon>
        <taxon>Streptomyces</taxon>
    </lineage>
</organism>
<keyword evidence="3 5" id="KW-1133">Transmembrane helix</keyword>
<dbReference type="InterPro" id="IPR003945">
    <property type="entry name" value="NU5C-like"/>
</dbReference>
<keyword evidence="2 5" id="KW-0812">Transmembrane</keyword>
<protein>
    <submittedName>
        <fullName evidence="7">NADH-quinone oxidoreductase subunit L</fullName>
    </submittedName>
</protein>
<evidence type="ECO:0000313" key="7">
    <source>
        <dbReference type="EMBL" id="MDT0616658.1"/>
    </source>
</evidence>
<dbReference type="InterPro" id="IPR001516">
    <property type="entry name" value="Proton_antipo_N"/>
</dbReference>
<evidence type="ECO:0000256" key="1">
    <source>
        <dbReference type="ARBA" id="ARBA00004141"/>
    </source>
</evidence>
<keyword evidence="8" id="KW-1185">Reference proteome</keyword>
<dbReference type="Proteomes" id="UP001180724">
    <property type="component" value="Unassembled WGS sequence"/>
</dbReference>
<feature type="non-terminal residue" evidence="7">
    <location>
        <position position="100"/>
    </location>
</feature>